<reference evidence="2" key="1">
    <citation type="journal article" date="2021" name="Nat. Commun.">
        <title>Genetic determinants of endophytism in the Arabidopsis root mycobiome.</title>
        <authorList>
            <person name="Mesny F."/>
            <person name="Miyauchi S."/>
            <person name="Thiergart T."/>
            <person name="Pickel B."/>
            <person name="Atanasova L."/>
            <person name="Karlsson M."/>
            <person name="Huettel B."/>
            <person name="Barry K.W."/>
            <person name="Haridas S."/>
            <person name="Chen C."/>
            <person name="Bauer D."/>
            <person name="Andreopoulos W."/>
            <person name="Pangilinan J."/>
            <person name="LaButti K."/>
            <person name="Riley R."/>
            <person name="Lipzen A."/>
            <person name="Clum A."/>
            <person name="Drula E."/>
            <person name="Henrissat B."/>
            <person name="Kohler A."/>
            <person name="Grigoriev I.V."/>
            <person name="Martin F.M."/>
            <person name="Hacquard S."/>
        </authorList>
    </citation>
    <scope>NUCLEOTIDE SEQUENCE</scope>
    <source>
        <strain evidence="2">MPI-SDFR-AT-0120</strain>
    </source>
</reference>
<dbReference type="OrthoDB" id="5378913at2759"/>
<comment type="caution">
    <text evidence="2">The sequence shown here is derived from an EMBL/GenBank/DDBJ whole genome shotgun (WGS) entry which is preliminary data.</text>
</comment>
<sequence>MEPTPRSDDQGITVPMVALSLSLSTPPHHHDHDSPDHAGHDWTADLPRTDHARFFRTADCARSRLGPVSSWTPTLRLFAGFVLADARAACLWWASGEHLVAIYNAAYAPLAAQVHHSLMGSTFKESYPDLWPAISQYFDKARSTGAGVSYSSAAPLLVERKGWREEAFFSGSFTPVGPPHHPDGF</sequence>
<organism evidence="2 3">
    <name type="scientific">Paraphoma chrysanthemicola</name>
    <dbReference type="NCBI Taxonomy" id="798071"/>
    <lineage>
        <taxon>Eukaryota</taxon>
        <taxon>Fungi</taxon>
        <taxon>Dikarya</taxon>
        <taxon>Ascomycota</taxon>
        <taxon>Pezizomycotina</taxon>
        <taxon>Dothideomycetes</taxon>
        <taxon>Pleosporomycetidae</taxon>
        <taxon>Pleosporales</taxon>
        <taxon>Pleosporineae</taxon>
        <taxon>Phaeosphaeriaceae</taxon>
        <taxon>Paraphoma</taxon>
    </lineage>
</organism>
<evidence type="ECO:0000256" key="1">
    <source>
        <dbReference type="SAM" id="MobiDB-lite"/>
    </source>
</evidence>
<evidence type="ECO:0000313" key="2">
    <source>
        <dbReference type="EMBL" id="KAH7086355.1"/>
    </source>
</evidence>
<feature type="region of interest" description="Disordered" evidence="1">
    <location>
        <begin position="24"/>
        <end position="43"/>
    </location>
</feature>
<evidence type="ECO:0000313" key="3">
    <source>
        <dbReference type="Proteomes" id="UP000813461"/>
    </source>
</evidence>
<dbReference type="Proteomes" id="UP000813461">
    <property type="component" value="Unassembled WGS sequence"/>
</dbReference>
<dbReference type="AlphaFoldDB" id="A0A8K0R3J8"/>
<name>A0A8K0R3J8_9PLEO</name>
<proteinExistence type="predicted"/>
<feature type="compositionally biased region" description="Basic and acidic residues" evidence="1">
    <location>
        <begin position="28"/>
        <end position="43"/>
    </location>
</feature>
<keyword evidence="3" id="KW-1185">Reference proteome</keyword>
<gene>
    <name evidence="2" type="ORF">FB567DRAFT_68863</name>
</gene>
<dbReference type="EMBL" id="JAGMVJ010000011">
    <property type="protein sequence ID" value="KAH7086355.1"/>
    <property type="molecule type" value="Genomic_DNA"/>
</dbReference>
<accession>A0A8K0R3J8</accession>
<protein>
    <submittedName>
        <fullName evidence="2">Uncharacterized protein</fullName>
    </submittedName>
</protein>